<gene>
    <name evidence="1" type="ORF">B296_00057668</name>
</gene>
<feature type="non-terminal residue" evidence="1">
    <location>
        <position position="1"/>
    </location>
</feature>
<name>A0A426WW13_ENSVE</name>
<sequence>SYEHGFRKKRDGHKHCAKVEFLSVFRAPSRKFKILVIPVLLAYGKSYKHGFVKKYDGHKLCAKSCAESSFDRFFVHRLGNPKYWTFPT</sequence>
<evidence type="ECO:0000313" key="2">
    <source>
        <dbReference type="Proteomes" id="UP000287651"/>
    </source>
</evidence>
<proteinExistence type="predicted"/>
<dbReference type="Proteomes" id="UP000287651">
    <property type="component" value="Unassembled WGS sequence"/>
</dbReference>
<dbReference type="AlphaFoldDB" id="A0A426WW13"/>
<dbReference type="EMBL" id="AMZH03040317">
    <property type="protein sequence ID" value="RRT31398.1"/>
    <property type="molecule type" value="Genomic_DNA"/>
</dbReference>
<protein>
    <submittedName>
        <fullName evidence="1">Uncharacterized protein</fullName>
    </submittedName>
</protein>
<reference evidence="1 2" key="1">
    <citation type="journal article" date="2014" name="Agronomy (Basel)">
        <title>A Draft Genome Sequence for Ensete ventricosum, the Drought-Tolerant Tree Against Hunger.</title>
        <authorList>
            <person name="Harrison J."/>
            <person name="Moore K.A."/>
            <person name="Paszkiewicz K."/>
            <person name="Jones T."/>
            <person name="Grant M."/>
            <person name="Ambacheew D."/>
            <person name="Muzemil S."/>
            <person name="Studholme D.J."/>
        </authorList>
    </citation>
    <scope>NUCLEOTIDE SEQUENCE [LARGE SCALE GENOMIC DNA]</scope>
</reference>
<accession>A0A426WW13</accession>
<evidence type="ECO:0000313" key="1">
    <source>
        <dbReference type="EMBL" id="RRT31398.1"/>
    </source>
</evidence>
<organism evidence="1 2">
    <name type="scientific">Ensete ventricosum</name>
    <name type="common">Abyssinian banana</name>
    <name type="synonym">Musa ensete</name>
    <dbReference type="NCBI Taxonomy" id="4639"/>
    <lineage>
        <taxon>Eukaryota</taxon>
        <taxon>Viridiplantae</taxon>
        <taxon>Streptophyta</taxon>
        <taxon>Embryophyta</taxon>
        <taxon>Tracheophyta</taxon>
        <taxon>Spermatophyta</taxon>
        <taxon>Magnoliopsida</taxon>
        <taxon>Liliopsida</taxon>
        <taxon>Zingiberales</taxon>
        <taxon>Musaceae</taxon>
        <taxon>Ensete</taxon>
    </lineage>
</organism>
<comment type="caution">
    <text evidence="1">The sequence shown here is derived from an EMBL/GenBank/DDBJ whole genome shotgun (WGS) entry which is preliminary data.</text>
</comment>